<feature type="transmembrane region" description="Helical" evidence="9">
    <location>
        <begin position="69"/>
        <end position="87"/>
    </location>
</feature>
<feature type="domain" description="Major facilitator superfamily (MFS) profile" evidence="10">
    <location>
        <begin position="206"/>
        <end position="396"/>
    </location>
</feature>
<feature type="transmembrane region" description="Helical" evidence="9">
    <location>
        <begin position="207"/>
        <end position="232"/>
    </location>
</feature>
<evidence type="ECO:0000256" key="5">
    <source>
        <dbReference type="ARBA" id="ARBA00022597"/>
    </source>
</evidence>
<keyword evidence="5" id="KW-0762">Sugar transport</keyword>
<proteinExistence type="inferred from homology"/>
<name>A0A545SLL5_9RHOB</name>
<dbReference type="OrthoDB" id="7337792at2"/>
<evidence type="ECO:0000256" key="7">
    <source>
        <dbReference type="ARBA" id="ARBA00022989"/>
    </source>
</evidence>
<feature type="transmembrane region" description="Helical" evidence="9">
    <location>
        <begin position="138"/>
        <end position="155"/>
    </location>
</feature>
<evidence type="ECO:0000259" key="10">
    <source>
        <dbReference type="PROSITE" id="PS50850"/>
    </source>
</evidence>
<feature type="transmembrane region" description="Helical" evidence="9">
    <location>
        <begin position="39"/>
        <end position="57"/>
    </location>
</feature>
<feature type="transmembrane region" description="Helical" evidence="9">
    <location>
        <begin position="361"/>
        <end position="379"/>
    </location>
</feature>
<evidence type="ECO:0000256" key="1">
    <source>
        <dbReference type="ARBA" id="ARBA00004651"/>
    </source>
</evidence>
<dbReference type="PANTHER" id="PTHR23535:SF2">
    <property type="entry name" value="SUGAR EFFLUX TRANSPORTER A-RELATED"/>
    <property type="match status" value="1"/>
</dbReference>
<evidence type="ECO:0000256" key="2">
    <source>
        <dbReference type="ARBA" id="ARBA00006523"/>
    </source>
</evidence>
<keyword evidence="8 9" id="KW-0472">Membrane</keyword>
<dbReference type="Pfam" id="PF07690">
    <property type="entry name" value="MFS_1"/>
    <property type="match status" value="1"/>
</dbReference>
<dbReference type="GO" id="GO:0005886">
    <property type="term" value="C:plasma membrane"/>
    <property type="evidence" value="ECO:0007669"/>
    <property type="project" value="UniProtKB-SubCell"/>
</dbReference>
<dbReference type="AlphaFoldDB" id="A0A545SLL5"/>
<evidence type="ECO:0000256" key="8">
    <source>
        <dbReference type="ARBA" id="ARBA00023136"/>
    </source>
</evidence>
<feature type="transmembrane region" description="Helical" evidence="9">
    <location>
        <begin position="331"/>
        <end position="355"/>
    </location>
</feature>
<keyword evidence="7 9" id="KW-1133">Transmembrane helix</keyword>
<protein>
    <submittedName>
        <fullName evidence="11">MFS transporter</fullName>
    </submittedName>
</protein>
<dbReference type="InterPro" id="IPR020846">
    <property type="entry name" value="MFS_dom"/>
</dbReference>
<reference evidence="11 12" key="1">
    <citation type="submission" date="2019-06" db="EMBL/GenBank/DDBJ databases">
        <title>A novel species of marine bacteria.</title>
        <authorList>
            <person name="Wang Y."/>
        </authorList>
    </citation>
    <scope>NUCLEOTIDE SEQUENCE [LARGE SCALE GENOMIC DNA]</scope>
    <source>
        <strain evidence="11 12">MA1-10</strain>
    </source>
</reference>
<evidence type="ECO:0000313" key="11">
    <source>
        <dbReference type="EMBL" id="TQV65865.1"/>
    </source>
</evidence>
<dbReference type="PANTHER" id="PTHR23535">
    <property type="entry name" value="SUGAR EFFLUX TRANSPORTER A-RELATED"/>
    <property type="match status" value="1"/>
</dbReference>
<evidence type="ECO:0000256" key="3">
    <source>
        <dbReference type="ARBA" id="ARBA00022448"/>
    </source>
</evidence>
<feature type="transmembrane region" description="Helical" evidence="9">
    <location>
        <begin position="238"/>
        <end position="259"/>
    </location>
</feature>
<evidence type="ECO:0000256" key="6">
    <source>
        <dbReference type="ARBA" id="ARBA00022692"/>
    </source>
</evidence>
<dbReference type="Proteomes" id="UP000315816">
    <property type="component" value="Unassembled WGS sequence"/>
</dbReference>
<gene>
    <name evidence="11" type="ORF">FIL88_15350</name>
</gene>
<comment type="caution">
    <text evidence="11">The sequence shown here is derived from an EMBL/GenBank/DDBJ whole genome shotgun (WGS) entry which is preliminary data.</text>
</comment>
<feature type="transmembrane region" description="Helical" evidence="9">
    <location>
        <begin position="7"/>
        <end position="27"/>
    </location>
</feature>
<feature type="transmembrane region" description="Helical" evidence="9">
    <location>
        <begin position="271"/>
        <end position="291"/>
    </location>
</feature>
<comment type="similarity">
    <text evidence="2">Belongs to the major facilitator superfamily. Set transporter family.</text>
</comment>
<evidence type="ECO:0000256" key="4">
    <source>
        <dbReference type="ARBA" id="ARBA00022475"/>
    </source>
</evidence>
<comment type="subcellular location">
    <subcellularLocation>
        <location evidence="1">Cell membrane</location>
        <topology evidence="1">Multi-pass membrane protein</topology>
    </subcellularLocation>
</comment>
<dbReference type="InterPro" id="IPR036259">
    <property type="entry name" value="MFS_trans_sf"/>
</dbReference>
<feature type="transmembrane region" description="Helical" evidence="9">
    <location>
        <begin position="297"/>
        <end position="319"/>
    </location>
</feature>
<dbReference type="Gene3D" id="1.20.1250.20">
    <property type="entry name" value="MFS general substrate transporter like domains"/>
    <property type="match status" value="2"/>
</dbReference>
<feature type="transmembrane region" description="Helical" evidence="9">
    <location>
        <begin position="93"/>
        <end position="117"/>
    </location>
</feature>
<keyword evidence="6 9" id="KW-0812">Transmembrane</keyword>
<dbReference type="SUPFAM" id="SSF103473">
    <property type="entry name" value="MFS general substrate transporter"/>
    <property type="match status" value="1"/>
</dbReference>
<evidence type="ECO:0000256" key="9">
    <source>
        <dbReference type="SAM" id="Phobius"/>
    </source>
</evidence>
<dbReference type="EMBL" id="VICH01000014">
    <property type="protein sequence ID" value="TQV65865.1"/>
    <property type="molecule type" value="Genomic_DNA"/>
</dbReference>
<evidence type="ECO:0000313" key="12">
    <source>
        <dbReference type="Proteomes" id="UP000315816"/>
    </source>
</evidence>
<keyword evidence="12" id="KW-1185">Reference proteome</keyword>
<dbReference type="InterPro" id="IPR011701">
    <property type="entry name" value="MFS"/>
</dbReference>
<feature type="transmembrane region" description="Helical" evidence="9">
    <location>
        <begin position="161"/>
        <end position="179"/>
    </location>
</feature>
<accession>A0A545SLL5</accession>
<keyword evidence="4" id="KW-1003">Cell membrane</keyword>
<sequence>MFEHRFPFLLLLFAGTLCSSMIVPFMGFFLVESLGHKPWILSCYSLMAVSLTVLVNRQFAKQIDSGSRAFPLVGVAAFGYMIAVAALSLSPTLWVALSFGVAGFGVGSSATSTMFSLGGEVARKLNIERSSFNAHMRATTSTAWMIGPALTFLIAEHLGTGVVFNTALLISVLWVVLWWRVLPRSISAEVQQLTDDTGTASNMNIDLWLAAAFVFCLSLAHAITFSSLPLFYVQEVGLPGFAPGLAFSVKTFVEVIAIFSTPMIIKKFGMWPALLVTTLLAATTIQVLAMVQSMPEMLIGAALEGLYYGLYASLGISYLQSFAEDRPARATAIYWNTLMVSGLLGGPLVGFTAQIYDFQTAIRAASGIAVLAIMVLVVGRRKRGPHVRETAGRRDV</sequence>
<dbReference type="GO" id="GO:0022857">
    <property type="term" value="F:transmembrane transporter activity"/>
    <property type="evidence" value="ECO:0007669"/>
    <property type="project" value="InterPro"/>
</dbReference>
<dbReference type="PROSITE" id="PS50850">
    <property type="entry name" value="MFS"/>
    <property type="match status" value="1"/>
</dbReference>
<keyword evidence="3" id="KW-0813">Transport</keyword>
<dbReference type="RefSeq" id="WP_142854758.1">
    <property type="nucleotide sequence ID" value="NZ_FXWW01000009.1"/>
</dbReference>
<organism evidence="11 12">
    <name type="scientific">Aliiroseovarius halocynthiae</name>
    <dbReference type="NCBI Taxonomy" id="985055"/>
    <lineage>
        <taxon>Bacteria</taxon>
        <taxon>Pseudomonadati</taxon>
        <taxon>Pseudomonadota</taxon>
        <taxon>Alphaproteobacteria</taxon>
        <taxon>Rhodobacterales</taxon>
        <taxon>Paracoccaceae</taxon>
        <taxon>Aliiroseovarius</taxon>
    </lineage>
</organism>